<dbReference type="Pfam" id="PF00281">
    <property type="entry name" value="Ribosomal_L5"/>
    <property type="match status" value="1"/>
</dbReference>
<gene>
    <name evidence="6" type="primary">rplE</name>
    <name evidence="10" type="ORF">Fokcrypt_00090</name>
</gene>
<dbReference type="InterPro" id="IPR020930">
    <property type="entry name" value="Ribosomal_uL5_bac-type"/>
</dbReference>
<feature type="domain" description="Large ribosomal subunit protein uL5 N-terminal" evidence="8">
    <location>
        <begin position="53"/>
        <end position="109"/>
    </location>
</feature>
<dbReference type="NCBIfam" id="NF000585">
    <property type="entry name" value="PRK00010.1"/>
    <property type="match status" value="1"/>
</dbReference>
<dbReference type="GO" id="GO:0005840">
    <property type="term" value="C:ribosome"/>
    <property type="evidence" value="ECO:0007669"/>
    <property type="project" value="UniProtKB-KW"/>
</dbReference>
<dbReference type="PANTHER" id="PTHR11994">
    <property type="entry name" value="60S RIBOSOMAL PROTEIN L11-RELATED"/>
    <property type="match status" value="1"/>
</dbReference>
<protein>
    <recommendedName>
        <fullName evidence="6">Large ribosomal subunit protein uL5</fullName>
    </recommendedName>
</protein>
<evidence type="ECO:0000256" key="1">
    <source>
        <dbReference type="ARBA" id="ARBA00008553"/>
    </source>
</evidence>
<evidence type="ECO:0000313" key="11">
    <source>
        <dbReference type="Proteomes" id="UP001325140"/>
    </source>
</evidence>
<dbReference type="InterPro" id="IPR022803">
    <property type="entry name" value="Ribosomal_uL5_dom_sf"/>
</dbReference>
<keyword evidence="2 6" id="KW-0699">rRNA-binding</keyword>
<name>A0ABZ0UN79_9RICK</name>
<evidence type="ECO:0000256" key="4">
    <source>
        <dbReference type="ARBA" id="ARBA00022980"/>
    </source>
</evidence>
<comment type="function">
    <text evidence="6">This is 1 of the proteins that bind and probably mediate the attachment of the 5S RNA into the large ribosomal subunit, where it forms part of the central protuberance. In the 70S ribosome it contacts protein S13 of the 30S subunit (bridge B1b), connecting the 2 subunits; this bridge is implicated in subunit movement. Contacts the P site tRNA; the 5S rRNA and some of its associated proteins might help stabilize positioning of ribosome-bound tRNAs.</text>
</comment>
<keyword evidence="3 6" id="KW-0694">RNA-binding</keyword>
<proteinExistence type="inferred from homology"/>
<evidence type="ECO:0000256" key="7">
    <source>
        <dbReference type="RuleBase" id="RU003930"/>
    </source>
</evidence>
<sequence>MQILYCNTSCCGVYTGIRLSVVIGKMKNYVPRLLEKYNTTIKPNMMKKYQYYNVMSVPKIKKIVISMTSKKLRDDQKFIEKVKEDLWLIAGQRPCQTKAKNSIAGFNLREGMLLGCFVTLRRGMMYDFLDRFVNIALPRVRDFKGILPKQFDGRGNISMGVKEQIIFPEIDYDKVEEIRGANVTVVTTCNSDAEAKDLLLEFGFPIK</sequence>
<dbReference type="Pfam" id="PF00673">
    <property type="entry name" value="Ribosomal_L5_C"/>
    <property type="match status" value="1"/>
</dbReference>
<feature type="domain" description="Large ribosomal subunit protein uL5 C-terminal" evidence="9">
    <location>
        <begin position="114"/>
        <end position="205"/>
    </location>
</feature>
<reference evidence="10" key="1">
    <citation type="submission" date="2022-10" db="EMBL/GenBank/DDBJ databases">
        <title>Host association and intracellularity evolved multiple times independently in the Rickettsiales.</title>
        <authorList>
            <person name="Castelli M."/>
            <person name="Nardi T."/>
            <person name="Gammuto L."/>
            <person name="Bellinzona G."/>
            <person name="Sabaneyeva E."/>
            <person name="Potekhin A."/>
            <person name="Serra V."/>
            <person name="Petroni G."/>
            <person name="Sassera D."/>
        </authorList>
    </citation>
    <scope>NUCLEOTIDE SEQUENCE [LARGE SCALE GENOMIC DNA]</scope>
    <source>
        <strain evidence="10">US_Bl 11III1</strain>
    </source>
</reference>
<keyword evidence="11" id="KW-1185">Reference proteome</keyword>
<evidence type="ECO:0000259" key="8">
    <source>
        <dbReference type="Pfam" id="PF00281"/>
    </source>
</evidence>
<dbReference type="Gene3D" id="3.30.1440.10">
    <property type="match status" value="1"/>
</dbReference>
<dbReference type="EMBL" id="CP110343">
    <property type="protein sequence ID" value="WPX97585.1"/>
    <property type="molecule type" value="Genomic_DNA"/>
</dbReference>
<evidence type="ECO:0000256" key="2">
    <source>
        <dbReference type="ARBA" id="ARBA00022730"/>
    </source>
</evidence>
<dbReference type="InterPro" id="IPR002132">
    <property type="entry name" value="Ribosomal_uL5"/>
</dbReference>
<evidence type="ECO:0000259" key="9">
    <source>
        <dbReference type="Pfam" id="PF00673"/>
    </source>
</evidence>
<dbReference type="SUPFAM" id="SSF55282">
    <property type="entry name" value="RL5-like"/>
    <property type="match status" value="1"/>
</dbReference>
<dbReference type="InterPro" id="IPR031309">
    <property type="entry name" value="Ribosomal_uL5_C"/>
</dbReference>
<organism evidence="10 11">
    <name type="scientific">Candidatus Fokinia crypta</name>
    <dbReference type="NCBI Taxonomy" id="1920990"/>
    <lineage>
        <taxon>Bacteria</taxon>
        <taxon>Pseudomonadati</taxon>
        <taxon>Pseudomonadota</taxon>
        <taxon>Alphaproteobacteria</taxon>
        <taxon>Rickettsiales</taxon>
        <taxon>Candidatus Midichloriaceae</taxon>
        <taxon>Candidatus Fokinia</taxon>
    </lineage>
</organism>
<comment type="similarity">
    <text evidence="1 6 7">Belongs to the universal ribosomal protein uL5 family.</text>
</comment>
<keyword evidence="6" id="KW-0820">tRNA-binding</keyword>
<comment type="subunit">
    <text evidence="6">Part of the 50S ribosomal subunit; part of the 5S rRNA/L5/L18/L25 subcomplex. Contacts the 5S rRNA and the P site tRNA. Forms a bridge to the 30S subunit in the 70S ribosome.</text>
</comment>
<dbReference type="InterPro" id="IPR031310">
    <property type="entry name" value="Ribosomal_uL5_N"/>
</dbReference>
<evidence type="ECO:0000313" key="10">
    <source>
        <dbReference type="EMBL" id="WPX97585.1"/>
    </source>
</evidence>
<evidence type="ECO:0000256" key="6">
    <source>
        <dbReference type="HAMAP-Rule" id="MF_01333"/>
    </source>
</evidence>
<dbReference type="PIRSF" id="PIRSF002161">
    <property type="entry name" value="Ribosomal_L5"/>
    <property type="match status" value="1"/>
</dbReference>
<keyword evidence="5 6" id="KW-0687">Ribonucleoprotein</keyword>
<dbReference type="Proteomes" id="UP001325140">
    <property type="component" value="Chromosome"/>
</dbReference>
<evidence type="ECO:0000256" key="5">
    <source>
        <dbReference type="ARBA" id="ARBA00023274"/>
    </source>
</evidence>
<keyword evidence="4 6" id="KW-0689">Ribosomal protein</keyword>
<evidence type="ECO:0000256" key="3">
    <source>
        <dbReference type="ARBA" id="ARBA00022884"/>
    </source>
</evidence>
<accession>A0ABZ0UN79</accession>
<dbReference type="HAMAP" id="MF_01333_B">
    <property type="entry name" value="Ribosomal_uL5_B"/>
    <property type="match status" value="1"/>
</dbReference>